<name>A0A8H5HCF9_9AGAR</name>
<dbReference type="OrthoDB" id="4869960at2759"/>
<gene>
    <name evidence="2" type="ORF">D9757_007047</name>
</gene>
<proteinExistence type="predicted"/>
<feature type="compositionally biased region" description="Acidic residues" evidence="1">
    <location>
        <begin position="177"/>
        <end position="191"/>
    </location>
</feature>
<organism evidence="2 3">
    <name type="scientific">Collybiopsis confluens</name>
    <dbReference type="NCBI Taxonomy" id="2823264"/>
    <lineage>
        <taxon>Eukaryota</taxon>
        <taxon>Fungi</taxon>
        <taxon>Dikarya</taxon>
        <taxon>Basidiomycota</taxon>
        <taxon>Agaricomycotina</taxon>
        <taxon>Agaricomycetes</taxon>
        <taxon>Agaricomycetidae</taxon>
        <taxon>Agaricales</taxon>
        <taxon>Marasmiineae</taxon>
        <taxon>Omphalotaceae</taxon>
        <taxon>Collybiopsis</taxon>
    </lineage>
</organism>
<feature type="compositionally biased region" description="Basic and acidic residues" evidence="1">
    <location>
        <begin position="116"/>
        <end position="125"/>
    </location>
</feature>
<dbReference type="AlphaFoldDB" id="A0A8H5HCF9"/>
<protein>
    <submittedName>
        <fullName evidence="2">Uncharacterized protein</fullName>
    </submittedName>
</protein>
<evidence type="ECO:0000256" key="1">
    <source>
        <dbReference type="SAM" id="MobiDB-lite"/>
    </source>
</evidence>
<feature type="compositionally biased region" description="Polar residues" evidence="1">
    <location>
        <begin position="102"/>
        <end position="113"/>
    </location>
</feature>
<reference evidence="2 3" key="1">
    <citation type="journal article" date="2020" name="ISME J.">
        <title>Uncovering the hidden diversity of litter-decomposition mechanisms in mushroom-forming fungi.</title>
        <authorList>
            <person name="Floudas D."/>
            <person name="Bentzer J."/>
            <person name="Ahren D."/>
            <person name="Johansson T."/>
            <person name="Persson P."/>
            <person name="Tunlid A."/>
        </authorList>
    </citation>
    <scope>NUCLEOTIDE SEQUENCE [LARGE SCALE GENOMIC DNA]</scope>
    <source>
        <strain evidence="2 3">CBS 406.79</strain>
    </source>
</reference>
<dbReference type="EMBL" id="JAACJN010000063">
    <property type="protein sequence ID" value="KAF5380665.1"/>
    <property type="molecule type" value="Genomic_DNA"/>
</dbReference>
<sequence>MKNIIVVALTTSWKIPPAKSLIARREEVSTSEWSLDANDTVGFTEGVKSSKFVPAEISTPVAILKGHKSIVNTTVVHPNLPLIFTAGIEKSITLHSPFPSSPFTRQLSPTPQEVRQLPESEDLKESQVVDSLLLGQDPQYTDDPDEVEKDTIRLFDRFLRMEGEADPFKVRIRPTDDDRDDEMEEEVIGDR</sequence>
<comment type="caution">
    <text evidence="2">The sequence shown here is derived from an EMBL/GenBank/DDBJ whole genome shotgun (WGS) entry which is preliminary data.</text>
</comment>
<evidence type="ECO:0000313" key="3">
    <source>
        <dbReference type="Proteomes" id="UP000518752"/>
    </source>
</evidence>
<feature type="region of interest" description="Disordered" evidence="1">
    <location>
        <begin position="102"/>
        <end position="125"/>
    </location>
</feature>
<keyword evidence="3" id="KW-1185">Reference proteome</keyword>
<dbReference type="Proteomes" id="UP000518752">
    <property type="component" value="Unassembled WGS sequence"/>
</dbReference>
<accession>A0A8H5HCF9</accession>
<evidence type="ECO:0000313" key="2">
    <source>
        <dbReference type="EMBL" id="KAF5380665.1"/>
    </source>
</evidence>
<feature type="region of interest" description="Disordered" evidence="1">
    <location>
        <begin position="171"/>
        <end position="191"/>
    </location>
</feature>